<dbReference type="PANTHER" id="PTHR14097">
    <property type="entry name" value="OXIDOREDUCTASE HTATIP2"/>
    <property type="match status" value="1"/>
</dbReference>
<protein>
    <submittedName>
        <fullName evidence="1">Epimerase</fullName>
    </submittedName>
</protein>
<sequence length="220" mass="24786">MKAIITGSTGMVGRAVLLECLDHPSVTQILVINRSPLGIAHPKLKEIVIEDFYDLNQIEEELKGYNACFYCLGTSALGMNEEDYIKVTYQMTKVFADTLYRLNPESIFNYVSGAGTDSSESGRMMWARVKGKTENMILKHGFKDAYAFRPGVILPEKGIQSKTGWYNTMYAITKPLFPFLKKLSSVTTTTNVGKAMIEVSLYPYRKKILENKDINHMAKN</sequence>
<comment type="caution">
    <text evidence="1">The sequence shown here is derived from an EMBL/GenBank/DDBJ whole genome shotgun (WGS) entry which is preliminary data.</text>
</comment>
<evidence type="ECO:0000313" key="2">
    <source>
        <dbReference type="Proteomes" id="UP000647133"/>
    </source>
</evidence>
<gene>
    <name evidence="1" type="ORF">IFO69_12135</name>
</gene>
<keyword evidence="2" id="KW-1185">Reference proteome</keyword>
<name>A0ABR9AL02_9BACT</name>
<accession>A0ABR9AL02</accession>
<dbReference type="SUPFAM" id="SSF51735">
    <property type="entry name" value="NAD(P)-binding Rossmann-fold domains"/>
    <property type="match status" value="1"/>
</dbReference>
<dbReference type="EMBL" id="JACYTQ010000003">
    <property type="protein sequence ID" value="MBD8489495.1"/>
    <property type="molecule type" value="Genomic_DNA"/>
</dbReference>
<dbReference type="Proteomes" id="UP000647133">
    <property type="component" value="Unassembled WGS sequence"/>
</dbReference>
<dbReference type="PANTHER" id="PTHR14097:SF8">
    <property type="entry name" value="NAD(P)-BINDING DOMAIN-CONTAINING PROTEIN"/>
    <property type="match status" value="1"/>
</dbReference>
<evidence type="ECO:0000313" key="1">
    <source>
        <dbReference type="EMBL" id="MBD8489495.1"/>
    </source>
</evidence>
<dbReference type="InterPro" id="IPR036291">
    <property type="entry name" value="NAD(P)-bd_dom_sf"/>
</dbReference>
<organism evidence="1 2">
    <name type="scientific">Echinicola arenosa</name>
    <dbReference type="NCBI Taxonomy" id="2774144"/>
    <lineage>
        <taxon>Bacteria</taxon>
        <taxon>Pseudomonadati</taxon>
        <taxon>Bacteroidota</taxon>
        <taxon>Cytophagia</taxon>
        <taxon>Cytophagales</taxon>
        <taxon>Cyclobacteriaceae</taxon>
        <taxon>Echinicola</taxon>
    </lineage>
</organism>
<proteinExistence type="predicted"/>
<reference evidence="1 2" key="1">
    <citation type="submission" date="2020-09" db="EMBL/GenBank/DDBJ databases">
        <title>Echinicola sp. CAU 1574 isolated from sand of Sido Beach.</title>
        <authorList>
            <person name="Kim W."/>
        </authorList>
    </citation>
    <scope>NUCLEOTIDE SEQUENCE [LARGE SCALE GENOMIC DNA]</scope>
    <source>
        <strain evidence="1 2">CAU 1574</strain>
    </source>
</reference>
<dbReference type="Gene3D" id="3.40.50.720">
    <property type="entry name" value="NAD(P)-binding Rossmann-like Domain"/>
    <property type="match status" value="1"/>
</dbReference>